<name>A0A1H6Q0R7_9BURK</name>
<dbReference type="AlphaFoldDB" id="A0A1H6Q0R7"/>
<dbReference type="STRING" id="667676.SAMN05192539_10013"/>
<evidence type="ECO:0000313" key="1">
    <source>
        <dbReference type="EMBL" id="SEI37438.1"/>
    </source>
</evidence>
<dbReference type="EMBL" id="FNYE01000001">
    <property type="protein sequence ID" value="SEI37438.1"/>
    <property type="molecule type" value="Genomic_DNA"/>
</dbReference>
<accession>A0A1H6Q0R7</accession>
<gene>
    <name evidence="1" type="ORF">SAMN05192539_10013</name>
</gene>
<dbReference type="Proteomes" id="UP000198866">
    <property type="component" value="Unassembled WGS sequence"/>
</dbReference>
<organism evidence="1 2">
    <name type="scientific">Paraburkholderia diazotrophica</name>
    <dbReference type="NCBI Taxonomy" id="667676"/>
    <lineage>
        <taxon>Bacteria</taxon>
        <taxon>Pseudomonadati</taxon>
        <taxon>Pseudomonadota</taxon>
        <taxon>Betaproteobacteria</taxon>
        <taxon>Burkholderiales</taxon>
        <taxon>Burkholderiaceae</taxon>
        <taxon>Paraburkholderia</taxon>
    </lineage>
</organism>
<evidence type="ECO:0000313" key="2">
    <source>
        <dbReference type="Proteomes" id="UP000198866"/>
    </source>
</evidence>
<reference evidence="2" key="1">
    <citation type="submission" date="2016-10" db="EMBL/GenBank/DDBJ databases">
        <authorList>
            <person name="Varghese N."/>
            <person name="Submissions S."/>
        </authorList>
    </citation>
    <scope>NUCLEOTIDE SEQUENCE [LARGE SCALE GENOMIC DNA]</scope>
    <source>
        <strain evidence="2">LMG 26031</strain>
    </source>
</reference>
<keyword evidence="2" id="KW-1185">Reference proteome</keyword>
<sequence>MIQPLANRERKRLLAYIVEDVTLVKLADEGTTKIHVRFKAGKIETLTAQNPKTSAQQVKTQPEVLELIDKLLDDHTCSQIAQLLNDRGIRPGGCVRPGKSNIRFTALRVSYIAQRNGLRSRRDRLRDRGMLTKLEAAARLDIHEATLTWWVEHGLVKRHAYNDYAFLYEVPDSHPPIKHSSRWDRLTDRAKAAHSERRI</sequence>
<dbReference type="RefSeq" id="WP_218162519.1">
    <property type="nucleotide sequence ID" value="NZ_FNYE01000001.1"/>
</dbReference>
<protein>
    <submittedName>
        <fullName evidence="1">Uncharacterized protein</fullName>
    </submittedName>
</protein>
<proteinExistence type="predicted"/>